<keyword evidence="7" id="KW-0234">DNA repair</keyword>
<dbReference type="Pfam" id="PF16507">
    <property type="entry name" value="HEAT_PSME4_mid"/>
    <property type="match status" value="1"/>
</dbReference>
<evidence type="ECO:0000256" key="8">
    <source>
        <dbReference type="ARBA" id="ARBA00023242"/>
    </source>
</evidence>
<accession>A0A7R9GD97</accession>
<evidence type="ECO:0000256" key="9">
    <source>
        <dbReference type="SAM" id="MobiDB-lite"/>
    </source>
</evidence>
<evidence type="ECO:0000256" key="5">
    <source>
        <dbReference type="ARBA" id="ARBA00022737"/>
    </source>
</evidence>
<reference evidence="13" key="1">
    <citation type="submission" date="2020-11" db="EMBL/GenBank/DDBJ databases">
        <authorList>
            <person name="Tran Van P."/>
        </authorList>
    </citation>
    <scope>NUCLEOTIDE SEQUENCE</scope>
</reference>
<keyword evidence="5" id="KW-0677">Repeat</keyword>
<dbReference type="InterPro" id="IPR032430">
    <property type="entry name" value="Blm10_mid"/>
</dbReference>
<dbReference type="GO" id="GO:0070628">
    <property type="term" value="F:proteasome binding"/>
    <property type="evidence" value="ECO:0007669"/>
    <property type="project" value="InterPro"/>
</dbReference>
<dbReference type="CDD" id="cd23767">
    <property type="entry name" value="IQCD"/>
    <property type="match status" value="1"/>
</dbReference>
<keyword evidence="6" id="KW-0227">DNA damage</keyword>
<feature type="region of interest" description="Disordered" evidence="9">
    <location>
        <begin position="1530"/>
        <end position="1549"/>
    </location>
</feature>
<dbReference type="PANTHER" id="PTHR32170">
    <property type="entry name" value="PROTEASOME ACTIVATOR COMPLEX SUBUNIT 4"/>
    <property type="match status" value="1"/>
</dbReference>
<evidence type="ECO:0000256" key="7">
    <source>
        <dbReference type="ARBA" id="ARBA00023204"/>
    </source>
</evidence>
<evidence type="ECO:0000259" key="11">
    <source>
        <dbReference type="Pfam" id="PF16507"/>
    </source>
</evidence>
<evidence type="ECO:0000256" key="3">
    <source>
        <dbReference type="ARBA" id="ARBA00005739"/>
    </source>
</evidence>
<evidence type="ECO:0000256" key="4">
    <source>
        <dbReference type="ARBA" id="ARBA00022490"/>
    </source>
</evidence>
<organism evidence="13">
    <name type="scientific">Notodromas monacha</name>
    <dbReference type="NCBI Taxonomy" id="399045"/>
    <lineage>
        <taxon>Eukaryota</taxon>
        <taxon>Metazoa</taxon>
        <taxon>Ecdysozoa</taxon>
        <taxon>Arthropoda</taxon>
        <taxon>Crustacea</taxon>
        <taxon>Oligostraca</taxon>
        <taxon>Ostracoda</taxon>
        <taxon>Podocopa</taxon>
        <taxon>Podocopida</taxon>
        <taxon>Cypridocopina</taxon>
        <taxon>Cypridoidea</taxon>
        <taxon>Cyprididae</taxon>
        <taxon>Notodromas</taxon>
    </lineage>
</organism>
<evidence type="ECO:0000313" key="13">
    <source>
        <dbReference type="EMBL" id="CAD7276588.1"/>
    </source>
</evidence>
<dbReference type="SUPFAM" id="SSF48371">
    <property type="entry name" value="ARM repeat"/>
    <property type="match status" value="2"/>
</dbReference>
<dbReference type="InterPro" id="IPR055455">
    <property type="entry name" value="HEAT_PSME4"/>
</dbReference>
<name>A0A7R9GD97_9CRUS</name>
<dbReference type="GO" id="GO:0010499">
    <property type="term" value="P:proteasomal ubiquitin-independent protein catabolic process"/>
    <property type="evidence" value="ECO:0007669"/>
    <property type="project" value="TreeGrafter"/>
</dbReference>
<evidence type="ECO:0000313" key="14">
    <source>
        <dbReference type="Proteomes" id="UP000678499"/>
    </source>
</evidence>
<dbReference type="InterPro" id="IPR021843">
    <property type="entry name" value="PSME4_C"/>
</dbReference>
<dbReference type="GO" id="GO:0005829">
    <property type="term" value="C:cytosol"/>
    <property type="evidence" value="ECO:0007669"/>
    <property type="project" value="TreeGrafter"/>
</dbReference>
<evidence type="ECO:0000256" key="1">
    <source>
        <dbReference type="ARBA" id="ARBA00004324"/>
    </source>
</evidence>
<gene>
    <name evidence="13" type="ORF">NMOB1V02_LOCUS4344</name>
</gene>
<evidence type="ECO:0000256" key="6">
    <source>
        <dbReference type="ARBA" id="ARBA00022763"/>
    </source>
</evidence>
<dbReference type="GO" id="GO:0016504">
    <property type="term" value="F:peptidase activator activity"/>
    <property type="evidence" value="ECO:0007669"/>
    <property type="project" value="InterPro"/>
</dbReference>
<feature type="domain" description="Proteasome activator Blm10 middle HEAT repeats region" evidence="11">
    <location>
        <begin position="647"/>
        <end position="1165"/>
    </location>
</feature>
<dbReference type="Proteomes" id="UP000678499">
    <property type="component" value="Unassembled WGS sequence"/>
</dbReference>
<dbReference type="PROSITE" id="PS50096">
    <property type="entry name" value="IQ"/>
    <property type="match status" value="1"/>
</dbReference>
<dbReference type="OrthoDB" id="17907at2759"/>
<dbReference type="InterPro" id="IPR016024">
    <property type="entry name" value="ARM-type_fold"/>
</dbReference>
<dbReference type="InterPro" id="IPR011989">
    <property type="entry name" value="ARM-like"/>
</dbReference>
<evidence type="ECO:0000259" key="12">
    <source>
        <dbReference type="Pfam" id="PF23096"/>
    </source>
</evidence>
<protein>
    <recommendedName>
        <fullName evidence="15">Proteasome activator complex subunit 4</fullName>
    </recommendedName>
</protein>
<sequence>MSQLKLGVCFERKRLRGAITIQKIWRIHAARKRLESVRSAATKQWEELRDMLLGQELMDEILREEEEFANATEHHSHKAHKSANIYRKQLKEARSALNTWREDQLKIINATTSGAERKSALYCMLDTEAKMLVAVDKIRVKEIEDRRREAMQRFLKLSATQVQWISKTTGRSMIAEDVAFTEARKCWSIFNAVADDDSSLKSAHSAMITLKEMVESCPINSELTESLLQVLNHNIQAIERRVPLRKLRNSRLAVIFQAGLRAATAIRVISSVEDVIQSLHWMPKFHFHSFSMYFMVESDKYAESRNPESVLASLFFLKSMGSTSDDDDEISGDAENLSERASALGFRPQHERRINDHLPYAEKLDAESNELLILLKANLSKAILLREIRPGFVSFCSRLQRYVKLFGWKFSKEDHVAFVKLLYDILCIPDLDFFSVIKVAQTLSLLLKKRELLSRDDLELPWWPLYRLLEANSNDRLQKDKVITRPRNLKAVLKTLIRRCSPYFPREATEEMLMEWRPFLCPFDSAMHKGIEYLSVFLNVLMPPELHGQGFRLWLDEVLGFTLACSNRITYENDILTLLGRLAEHNVGYIDWEPHYATFFSKLLHRFGLPISYQGLRESLKSSLDLTSVVKIIVSCLGGPKSCQPQLNILFDALDSYYNPVNSGRWVHQLQEFLYTLVDGFIVRLNRERYRKKTWDWTYPEEYRISDGDIERFVRCVLPAALLSTGSPSGLKSASYVLQMLSQARPDIVIPRILERTYEALETVTEPHRLTAMFQCLAAVSRPMISGRFYGTKGEPCFEEGPEHVLPILLRCLPGIDPNDIRKTMATMELMHAFSEQVLFVDCSSASDYHQDLTESEIRLCETTASCEDFVLQVLDRCFNFIDSSSSHSGSNTQRVDLGMQLGNMSFEERVASRTIGMICHTIFQQCSPSILESVLEKLQSHIIGRTMETTVSGKYAAGMVKAAVKVCPEKTLKAFVPPLLKIIKSIIDSQDYISDENGDSELLFNLLLLSQVRNLCFVHVVRELFMLYVVHVPTSESIVPYVDDISGIAEKCLKMKSREGYSVAANIIGSIIHSLIRIKPLESRSVSFPLSDPVSKRLYIRDWGKGGEVKKLEATWNIPTEKHADIAEKLLERTLVPIFEELTKFARREISIEREELEKLLDIIDEILLMCIVGLPSWTDEEPIITTESVVDILVLPTISYPDGYKFLSFGGRNIRSCIAEVMHELVERLIGSPEEEPRTLCGISGILSLMAMDFGIRKSSQKSRSRQAWNVVKQAQGDRLGRGPRNLRSVLITQLHNVQEERCFSRAPWPLTARHRLIYHDFLKMATSRYDDVRIDSQQHLLDLLRFYPSTYKFFIDEFLEKMTVDPVENHELFKIPDSVLKSAEMLWNQEIPGFKKCRDVTPYPTVADIAAGKVALEKKSESNKECYLNLVSTIGDLLLHMGDDGLLWKRKTMGMVMLSALMRSDIELPVIAVKAVLRQLPNDHLFIRKHAIYMTCCIMRQQKRPHLVVSLDPVSLEVKSSPRAKVPFGIQRPPTTSPSGLKPPNSGDRPDNFWIQYDESHWTTNEEKYSDVRFVHKTYLGWYCWPAVLDVHAGNENQPKLNRDPSEMKEVERLVFEMFTDEKLMIHLMDLFCLEENKGHDKFDPRHFSLFKHLLSNFGSCMSQTLRPYLERLVEDSKESKQRVGAELLAAFVRGCKHWNFKDVVELREWLVPLMARGLAAVTPETSSDWSTCFSLCTQDKDPNRYFWVFEALAENPLKNGGAFVDGNRITTLQSAISQPQWRIAKLDQRLMEYFYPHLSHPYQNVRERVSGLFSSLLLMDIPLEGYVNNLNPTRSQVIGRVLNDLQPLLSIRTTSDGAEDGMSSLDRLCEPTEAMECDESGDDTVVVPEDKAGEASEAVKKAKRLLDAVAKMVIICLKGSVVSSPRGFLELIPLLALMEGQDQELDLKRSCKACLSYLSRSLYAADLVPTLLEQLKKTYEFESWKMRVSAMSFLQVFCFHNMFLIRPHQEWMSKVCHLVYSGLKDERIEVRQKAGEVLGGLLHCKILQDHAQTELRNDLMKRVRALGKRSSRMHVPSHEKMESADSQLEEKRRLLVERHYVILGLCAFVNAYPYEVPDFMPDFLMILGDHLNDPEPIPTTIKTTLNNFKRTHLDNWQEHKLKFSEDQLGVLTDLLVSPSYYA</sequence>
<dbReference type="EMBL" id="CAJPEX010000659">
    <property type="protein sequence ID" value="CAG0916740.1"/>
    <property type="molecule type" value="Genomic_DNA"/>
</dbReference>
<dbReference type="Gene3D" id="1.25.10.10">
    <property type="entry name" value="Leucine-rich Repeat Variant"/>
    <property type="match status" value="1"/>
</dbReference>
<evidence type="ECO:0000256" key="2">
    <source>
        <dbReference type="ARBA" id="ARBA00004496"/>
    </source>
</evidence>
<keyword evidence="8" id="KW-0539">Nucleus</keyword>
<evidence type="ECO:0008006" key="15">
    <source>
        <dbReference type="Google" id="ProtNLM"/>
    </source>
</evidence>
<proteinExistence type="inferred from homology"/>
<dbReference type="GO" id="GO:0016607">
    <property type="term" value="C:nuclear speck"/>
    <property type="evidence" value="ECO:0007669"/>
    <property type="project" value="UniProtKB-SubCell"/>
</dbReference>
<dbReference type="Pfam" id="PF11919">
    <property type="entry name" value="PSME4_C"/>
    <property type="match status" value="1"/>
</dbReference>
<dbReference type="GO" id="GO:0006281">
    <property type="term" value="P:DNA repair"/>
    <property type="evidence" value="ECO:0007669"/>
    <property type="project" value="UniProtKB-KW"/>
</dbReference>
<keyword evidence="14" id="KW-1185">Reference proteome</keyword>
<dbReference type="Pfam" id="PF23096">
    <property type="entry name" value="HEAT_PSME4"/>
    <property type="match status" value="1"/>
</dbReference>
<comment type="subcellular location">
    <subcellularLocation>
        <location evidence="2">Cytoplasm</location>
    </subcellularLocation>
    <subcellularLocation>
        <location evidence="1">Nucleus speckle</location>
    </subcellularLocation>
</comment>
<dbReference type="PANTHER" id="PTHR32170:SF3">
    <property type="entry name" value="PROTEASOME ACTIVATOR COMPLEX SUBUNIT 4"/>
    <property type="match status" value="1"/>
</dbReference>
<evidence type="ECO:0000259" key="10">
    <source>
        <dbReference type="Pfam" id="PF11919"/>
    </source>
</evidence>
<dbReference type="InterPro" id="IPR035309">
    <property type="entry name" value="PSME4"/>
</dbReference>
<comment type="similarity">
    <text evidence="3">Belongs to the BLM10 family.</text>
</comment>
<feature type="domain" description="Proteasome activator complex subunit 4-like HEAT repeat-like" evidence="12">
    <location>
        <begin position="1475"/>
        <end position="1778"/>
    </location>
</feature>
<dbReference type="EMBL" id="OA882696">
    <property type="protein sequence ID" value="CAD7276588.1"/>
    <property type="molecule type" value="Genomic_DNA"/>
</dbReference>
<feature type="domain" description="Proteasome activator complex subunit 4 C-terminal" evidence="10">
    <location>
        <begin position="2100"/>
        <end position="2186"/>
    </location>
</feature>
<keyword evidence="4" id="KW-0963">Cytoplasm</keyword>